<proteinExistence type="predicted"/>
<comment type="caution">
    <text evidence="1">The sequence shown here is derived from an EMBL/GenBank/DDBJ whole genome shotgun (WGS) entry which is preliminary data.</text>
</comment>
<reference evidence="1 2" key="1">
    <citation type="journal article" date="2023" name="G3 (Bethesda)">
        <title>A chromosome-length genome assembly and annotation of blackberry (Rubus argutus, cv. 'Hillquist').</title>
        <authorList>
            <person name="Bruna T."/>
            <person name="Aryal R."/>
            <person name="Dudchenko O."/>
            <person name="Sargent D.J."/>
            <person name="Mead D."/>
            <person name="Buti M."/>
            <person name="Cavallini A."/>
            <person name="Hytonen T."/>
            <person name="Andres J."/>
            <person name="Pham M."/>
            <person name="Weisz D."/>
            <person name="Mascagni F."/>
            <person name="Usai G."/>
            <person name="Natali L."/>
            <person name="Bassil N."/>
            <person name="Fernandez G.E."/>
            <person name="Lomsadze A."/>
            <person name="Armour M."/>
            <person name="Olukolu B."/>
            <person name="Poorten T."/>
            <person name="Britton C."/>
            <person name="Davik J."/>
            <person name="Ashrafi H."/>
            <person name="Aiden E.L."/>
            <person name="Borodovsky M."/>
            <person name="Worthington M."/>
        </authorList>
    </citation>
    <scope>NUCLEOTIDE SEQUENCE [LARGE SCALE GENOMIC DNA]</scope>
    <source>
        <strain evidence="1">PI 553951</strain>
    </source>
</reference>
<gene>
    <name evidence="1" type="ORF">M0R45_012275</name>
</gene>
<name>A0AAW1YFT0_RUBAR</name>
<organism evidence="1 2">
    <name type="scientific">Rubus argutus</name>
    <name type="common">Southern blackberry</name>
    <dbReference type="NCBI Taxonomy" id="59490"/>
    <lineage>
        <taxon>Eukaryota</taxon>
        <taxon>Viridiplantae</taxon>
        <taxon>Streptophyta</taxon>
        <taxon>Embryophyta</taxon>
        <taxon>Tracheophyta</taxon>
        <taxon>Spermatophyta</taxon>
        <taxon>Magnoliopsida</taxon>
        <taxon>eudicotyledons</taxon>
        <taxon>Gunneridae</taxon>
        <taxon>Pentapetalae</taxon>
        <taxon>rosids</taxon>
        <taxon>fabids</taxon>
        <taxon>Rosales</taxon>
        <taxon>Rosaceae</taxon>
        <taxon>Rosoideae</taxon>
        <taxon>Rosoideae incertae sedis</taxon>
        <taxon>Rubus</taxon>
    </lineage>
</organism>
<evidence type="ECO:0000313" key="2">
    <source>
        <dbReference type="Proteomes" id="UP001457282"/>
    </source>
</evidence>
<protein>
    <submittedName>
        <fullName evidence="1">Uncharacterized protein</fullName>
    </submittedName>
</protein>
<evidence type="ECO:0000313" key="1">
    <source>
        <dbReference type="EMBL" id="KAK9946832.1"/>
    </source>
</evidence>
<dbReference type="EMBL" id="JBEDUW010000002">
    <property type="protein sequence ID" value="KAK9946832.1"/>
    <property type="molecule type" value="Genomic_DNA"/>
</dbReference>
<keyword evidence="2" id="KW-1185">Reference proteome</keyword>
<accession>A0AAW1YFT0</accession>
<dbReference type="AlphaFoldDB" id="A0AAW1YFT0"/>
<sequence length="70" mass="7563">MAHNSATPSPATVDPRSGFCKSNSIFYSKRKAEPLPPNDSLDVTTFISSQAHRGNIAFIDAATQPPPHLR</sequence>
<dbReference type="Proteomes" id="UP001457282">
    <property type="component" value="Unassembled WGS sequence"/>
</dbReference>